<protein>
    <submittedName>
        <fullName evidence="1">Phage regulatory protein Rha (Phage_pRha)</fullName>
    </submittedName>
</protein>
<proteinExistence type="predicted"/>
<evidence type="ECO:0000313" key="1">
    <source>
        <dbReference type="EMBL" id="VYT17669.1"/>
    </source>
</evidence>
<gene>
    <name evidence="1" type="ORF">AULFYP135_01963</name>
</gene>
<reference evidence="1" key="1">
    <citation type="submission" date="2019-11" db="EMBL/GenBank/DDBJ databases">
        <authorList>
            <person name="Feng L."/>
        </authorList>
    </citation>
    <scope>NUCLEOTIDE SEQUENCE</scope>
    <source>
        <strain evidence="1">AundefinedLFYP135</strain>
    </source>
</reference>
<dbReference type="NCBIfam" id="TIGR02681">
    <property type="entry name" value="phage_pRha"/>
    <property type="match status" value="1"/>
</dbReference>
<dbReference type="InterPro" id="IPR014054">
    <property type="entry name" value="Phage_regulatory_Rha"/>
</dbReference>
<name>A0A6N2UJ25_9FIRM</name>
<organism evidence="1">
    <name type="scientific">uncultured Anaerotruncus sp</name>
    <dbReference type="NCBI Taxonomy" id="905011"/>
    <lineage>
        <taxon>Bacteria</taxon>
        <taxon>Bacillati</taxon>
        <taxon>Bacillota</taxon>
        <taxon>Clostridia</taxon>
        <taxon>Eubacteriales</taxon>
        <taxon>Oscillospiraceae</taxon>
        <taxon>Anaerotruncus</taxon>
        <taxon>environmental samples</taxon>
    </lineage>
</organism>
<accession>A0A6N2UJ25</accession>
<dbReference type="Pfam" id="PF09669">
    <property type="entry name" value="Phage_pRha"/>
    <property type="match status" value="1"/>
</dbReference>
<sequence length="239" mass="26746">MDNLTVFERRGQLVTDSRQVAQMIGRPHKQLLRTINTMVKHLSGSNFALAESPVHTKLGVADFFIPATYKDEQGKPRPHYLLTRLGCDLVANKQTGERGTLFTAAYVAQFHQMEMLLLERQSQIWQDTRSLSKEIRRKETDQIKQLVEYAAAQGSRNASRYYTSISRLADKAAGITFRNEATVGQLAALILVEQMIAQEIAQGIAGGIDYHQIYGNCQTRLGKAQAFIGEGGLSWSESR</sequence>
<dbReference type="AlphaFoldDB" id="A0A6N2UJ25"/>
<dbReference type="EMBL" id="CACRSL010000003">
    <property type="protein sequence ID" value="VYT17669.1"/>
    <property type="molecule type" value="Genomic_DNA"/>
</dbReference>